<protein>
    <recommendedName>
        <fullName evidence="2">Mediator of RNA polymerase II transcription subunit 25 von Willebrand factor type A domain-containing protein</fullName>
    </recommendedName>
</protein>
<dbReference type="AlphaFoldDB" id="A0A9P6MML2"/>
<feature type="compositionally biased region" description="Polar residues" evidence="1">
    <location>
        <begin position="7"/>
        <end position="17"/>
    </location>
</feature>
<feature type="compositionally biased region" description="Basic and acidic residues" evidence="1">
    <location>
        <begin position="93"/>
        <end position="108"/>
    </location>
</feature>
<name>A0A9P6MML2_9FUNG</name>
<proteinExistence type="predicted"/>
<comment type="caution">
    <text evidence="3">The sequence shown here is derived from an EMBL/GenBank/DDBJ whole genome shotgun (WGS) entry which is preliminary data.</text>
</comment>
<dbReference type="InterPro" id="IPR021419">
    <property type="entry name" value="Mediator_Med25_VWA"/>
</dbReference>
<accession>A0A9P6MML2</accession>
<sequence>MLVANVHTPSVGPTATSPAFGLASPGAGASPMPLHSVSTPGPPSQRHEILCVFVIENSAKMGPSFETLLISYIEPILRHFRTPPNDPETNQPRPKDVVRHRAIEKQAW</sequence>
<keyword evidence="4" id="KW-1185">Reference proteome</keyword>
<evidence type="ECO:0000256" key="1">
    <source>
        <dbReference type="SAM" id="MobiDB-lite"/>
    </source>
</evidence>
<dbReference type="EMBL" id="JAAAHW010000008">
    <property type="protein sequence ID" value="KAG0007132.1"/>
    <property type="molecule type" value="Genomic_DNA"/>
</dbReference>
<evidence type="ECO:0000313" key="4">
    <source>
        <dbReference type="Proteomes" id="UP000749646"/>
    </source>
</evidence>
<feature type="domain" description="Mediator of RNA polymerase II transcription subunit 25 von Willebrand factor type A" evidence="2">
    <location>
        <begin position="51"/>
        <end position="87"/>
    </location>
</feature>
<feature type="region of interest" description="Disordered" evidence="1">
    <location>
        <begin position="1"/>
        <end position="41"/>
    </location>
</feature>
<gene>
    <name evidence="3" type="ORF">BGZ65_005281</name>
</gene>
<feature type="region of interest" description="Disordered" evidence="1">
    <location>
        <begin position="81"/>
        <end position="108"/>
    </location>
</feature>
<evidence type="ECO:0000259" key="2">
    <source>
        <dbReference type="Pfam" id="PF11265"/>
    </source>
</evidence>
<reference evidence="3" key="1">
    <citation type="journal article" date="2020" name="Fungal Divers.">
        <title>Resolving the Mortierellaceae phylogeny through synthesis of multi-gene phylogenetics and phylogenomics.</title>
        <authorList>
            <person name="Vandepol N."/>
            <person name="Liber J."/>
            <person name="Desiro A."/>
            <person name="Na H."/>
            <person name="Kennedy M."/>
            <person name="Barry K."/>
            <person name="Grigoriev I.V."/>
            <person name="Miller A.N."/>
            <person name="O'Donnell K."/>
            <person name="Stajich J.E."/>
            <person name="Bonito G."/>
        </authorList>
    </citation>
    <scope>NUCLEOTIDE SEQUENCE</scope>
    <source>
        <strain evidence="3">MES-2147</strain>
    </source>
</reference>
<dbReference type="Pfam" id="PF11265">
    <property type="entry name" value="Med25_VWA"/>
    <property type="match status" value="1"/>
</dbReference>
<dbReference type="Proteomes" id="UP000749646">
    <property type="component" value="Unassembled WGS sequence"/>
</dbReference>
<dbReference type="OrthoDB" id="7690434at2759"/>
<organism evidence="3 4">
    <name type="scientific">Modicella reniformis</name>
    <dbReference type="NCBI Taxonomy" id="1440133"/>
    <lineage>
        <taxon>Eukaryota</taxon>
        <taxon>Fungi</taxon>
        <taxon>Fungi incertae sedis</taxon>
        <taxon>Mucoromycota</taxon>
        <taxon>Mortierellomycotina</taxon>
        <taxon>Mortierellomycetes</taxon>
        <taxon>Mortierellales</taxon>
        <taxon>Mortierellaceae</taxon>
        <taxon>Modicella</taxon>
    </lineage>
</organism>
<evidence type="ECO:0000313" key="3">
    <source>
        <dbReference type="EMBL" id="KAG0007132.1"/>
    </source>
</evidence>